<dbReference type="EMBL" id="WHOD01000046">
    <property type="protein sequence ID" value="NOU93485.1"/>
    <property type="molecule type" value="Genomic_DNA"/>
</dbReference>
<dbReference type="PROSITE" id="PS51462">
    <property type="entry name" value="NUDIX"/>
    <property type="match status" value="1"/>
</dbReference>
<evidence type="ECO:0000313" key="2">
    <source>
        <dbReference type="EMBL" id="NOU93485.1"/>
    </source>
</evidence>
<feature type="domain" description="Nudix hydrolase" evidence="1">
    <location>
        <begin position="3"/>
        <end position="83"/>
    </location>
</feature>
<accession>A0A972GNZ1</accession>
<dbReference type="SUPFAM" id="SSF55811">
    <property type="entry name" value="Nudix"/>
    <property type="match status" value="1"/>
</dbReference>
<protein>
    <submittedName>
        <fullName evidence="2">NUDIX domain-containing protein</fullName>
    </submittedName>
</protein>
<organism evidence="2 3">
    <name type="scientific">Paenibacillus foliorum</name>
    <dbReference type="NCBI Taxonomy" id="2654974"/>
    <lineage>
        <taxon>Bacteria</taxon>
        <taxon>Bacillati</taxon>
        <taxon>Bacillota</taxon>
        <taxon>Bacilli</taxon>
        <taxon>Bacillales</taxon>
        <taxon>Paenibacillaceae</taxon>
        <taxon>Paenibacillus</taxon>
    </lineage>
</organism>
<keyword evidence="3" id="KW-1185">Reference proteome</keyword>
<reference evidence="2" key="1">
    <citation type="submission" date="2019-10" db="EMBL/GenBank/DDBJ databases">
        <title>Description of Paenibacillus glebae sp. nov.</title>
        <authorList>
            <person name="Carlier A."/>
            <person name="Qi S."/>
        </authorList>
    </citation>
    <scope>NUCLEOTIDE SEQUENCE</scope>
    <source>
        <strain evidence="2">LMG 31456</strain>
    </source>
</reference>
<comment type="caution">
    <text evidence="2">The sequence shown here is derived from an EMBL/GenBank/DDBJ whole genome shotgun (WGS) entry which is preliminary data.</text>
</comment>
<dbReference type="Gene3D" id="3.90.79.10">
    <property type="entry name" value="Nucleoside Triphosphate Pyrophosphohydrolase"/>
    <property type="match status" value="1"/>
</dbReference>
<name>A0A972GNZ1_9BACL</name>
<evidence type="ECO:0000259" key="1">
    <source>
        <dbReference type="PROSITE" id="PS51462"/>
    </source>
</evidence>
<dbReference type="InterPro" id="IPR015797">
    <property type="entry name" value="NUDIX_hydrolase-like_dom_sf"/>
</dbReference>
<dbReference type="Proteomes" id="UP000641588">
    <property type="component" value="Unassembled WGS sequence"/>
</dbReference>
<sequence>MIKVRTMTGAFLFNGDAVLMLKRSENKKIAPGLWACIGGHVEPNEMSHPETSCLREISEETGITEEQVDDLRLRYIHSYGKKG</sequence>
<dbReference type="RefSeq" id="WP_171651693.1">
    <property type="nucleotide sequence ID" value="NZ_WHOD01000046.1"/>
</dbReference>
<gene>
    <name evidence="2" type="ORF">GC093_09665</name>
</gene>
<evidence type="ECO:0000313" key="3">
    <source>
        <dbReference type="Proteomes" id="UP000641588"/>
    </source>
</evidence>
<dbReference type="AlphaFoldDB" id="A0A972GNZ1"/>
<dbReference type="Pfam" id="PF00293">
    <property type="entry name" value="NUDIX"/>
    <property type="match status" value="1"/>
</dbReference>
<proteinExistence type="predicted"/>
<dbReference type="InterPro" id="IPR000086">
    <property type="entry name" value="NUDIX_hydrolase_dom"/>
</dbReference>